<evidence type="ECO:0000256" key="2">
    <source>
        <dbReference type="ARBA" id="ARBA00012916"/>
    </source>
</evidence>
<reference evidence="7 8" key="2">
    <citation type="submission" date="2015-10" db="EMBL/GenBank/DDBJ databases">
        <title>Draft Genome Sequence of Prosthecomicrobium hirschii ATCC 27832.</title>
        <authorList>
            <person name="Daniel J."/>
            <person name="Givan S.A."/>
            <person name="Brun Y.V."/>
            <person name="Brown P.J."/>
        </authorList>
    </citation>
    <scope>NUCLEOTIDE SEQUENCE [LARGE SCALE GENOMIC DNA]</scope>
    <source>
        <strain evidence="7 8">16</strain>
    </source>
</reference>
<keyword evidence="4" id="KW-0032">Aminotransferase</keyword>
<dbReference type="AlphaFoldDB" id="A0A0P6VVW5"/>
<keyword evidence="5" id="KW-0315">Glutamine amidotransferase</keyword>
<evidence type="ECO:0000313" key="8">
    <source>
        <dbReference type="Proteomes" id="UP000048984"/>
    </source>
</evidence>
<organism evidence="7 8">
    <name type="scientific">Prosthecodimorpha hirschii</name>
    <dbReference type="NCBI Taxonomy" id="665126"/>
    <lineage>
        <taxon>Bacteria</taxon>
        <taxon>Pseudomonadati</taxon>
        <taxon>Pseudomonadota</taxon>
        <taxon>Alphaproteobacteria</taxon>
        <taxon>Hyphomicrobiales</taxon>
        <taxon>Ancalomicrobiaceae</taxon>
        <taxon>Prosthecodimorpha</taxon>
    </lineage>
</organism>
<name>A0A0P6VVW5_9HYPH</name>
<dbReference type="SUPFAM" id="SSF53697">
    <property type="entry name" value="SIS domain"/>
    <property type="match status" value="1"/>
</dbReference>
<dbReference type="GO" id="GO:0004360">
    <property type="term" value="F:glutamine-fructose-6-phosphate transaminase (isomerizing) activity"/>
    <property type="evidence" value="ECO:0007669"/>
    <property type="project" value="UniProtKB-EC"/>
</dbReference>
<evidence type="ECO:0000259" key="6">
    <source>
        <dbReference type="PROSITE" id="PS51464"/>
    </source>
</evidence>
<dbReference type="GO" id="GO:0006047">
    <property type="term" value="P:UDP-N-acetylglucosamine metabolic process"/>
    <property type="evidence" value="ECO:0007669"/>
    <property type="project" value="TreeGrafter"/>
</dbReference>
<dbReference type="EMBL" id="LJYW01000001">
    <property type="protein sequence ID" value="KPL55167.1"/>
    <property type="molecule type" value="Genomic_DNA"/>
</dbReference>
<dbReference type="Gene3D" id="3.40.50.10490">
    <property type="entry name" value="Glucose-6-phosphate isomerase like protein, domain 1"/>
    <property type="match status" value="2"/>
</dbReference>
<evidence type="ECO:0000256" key="5">
    <source>
        <dbReference type="ARBA" id="ARBA00022962"/>
    </source>
</evidence>
<dbReference type="STRING" id="665126.ABB55_25470"/>
<comment type="caution">
    <text evidence="7">The sequence shown here is derived from an EMBL/GenBank/DDBJ whole genome shotgun (WGS) entry which is preliminary data.</text>
</comment>
<evidence type="ECO:0000313" key="7">
    <source>
        <dbReference type="EMBL" id="KPL55167.1"/>
    </source>
</evidence>
<dbReference type="Proteomes" id="UP000048984">
    <property type="component" value="Unassembled WGS sequence"/>
</dbReference>
<evidence type="ECO:0000256" key="3">
    <source>
        <dbReference type="ARBA" id="ARBA00016090"/>
    </source>
</evidence>
<dbReference type="Pfam" id="PF01380">
    <property type="entry name" value="SIS"/>
    <property type="match status" value="2"/>
</dbReference>
<evidence type="ECO:0000256" key="1">
    <source>
        <dbReference type="ARBA" id="ARBA00001031"/>
    </source>
</evidence>
<accession>A0A0P6VVW5</accession>
<dbReference type="GO" id="GO:0006487">
    <property type="term" value="P:protein N-linked glycosylation"/>
    <property type="evidence" value="ECO:0007669"/>
    <property type="project" value="TreeGrafter"/>
</dbReference>
<dbReference type="GO" id="GO:0006002">
    <property type="term" value="P:fructose 6-phosphate metabolic process"/>
    <property type="evidence" value="ECO:0007669"/>
    <property type="project" value="TreeGrafter"/>
</dbReference>
<dbReference type="PANTHER" id="PTHR10937:SF0">
    <property type="entry name" value="GLUTAMINE--FRUCTOSE-6-PHOSPHATE TRANSAMINASE (ISOMERIZING)"/>
    <property type="match status" value="1"/>
</dbReference>
<dbReference type="InterPro" id="IPR001347">
    <property type="entry name" value="SIS_dom"/>
</dbReference>
<gene>
    <name evidence="7" type="ORF">ABB55_25470</name>
</gene>
<proteinExistence type="predicted"/>
<dbReference type="EC" id="2.6.1.16" evidence="2"/>
<protein>
    <recommendedName>
        <fullName evidence="3">Glutamine--fructose-6-phosphate aminotransferase [isomerizing]</fullName>
        <ecNumber evidence="2">2.6.1.16</ecNumber>
    </recommendedName>
</protein>
<keyword evidence="4" id="KW-0808">Transferase</keyword>
<feature type="domain" description="SIS" evidence="6">
    <location>
        <begin position="25"/>
        <end position="167"/>
    </location>
</feature>
<keyword evidence="8" id="KW-1185">Reference proteome</keyword>
<sequence>MLRDIARQPDVLRGLGARADAFAALGRAVLAPGPRGRVFVAGCGDGVFAAEAAAHRAAELGLDWRAIGALDLVLSAGRLRPDDRVVCISMSGNVDRTVEAARAVSAAGIPLLALVNGSGGRLGEIATRKVSLDLPDIAPFLCGTASYTATLFALMLLAAGAAGSSDPIDLMRIAEAQASAERAASAVLPGLGTPVPTGIRILSAGADRGTARYGAAKFVELTRLPVWSGDLEEFAHSQYWAMPVTDLVVVVAADPALAEYADASCAALARLGVPTLAIDTDATPVASAAHRITLPAVPVSLAPLITPIPLQRLAYRMAEASGLDPNSRQHLKADETRFTVSRMLTRRSLIGTGQ</sequence>
<dbReference type="PROSITE" id="PS51464">
    <property type="entry name" value="SIS"/>
    <property type="match status" value="2"/>
</dbReference>
<dbReference type="RefSeq" id="WP_054361334.1">
    <property type="nucleotide sequence ID" value="NZ_LJYW01000001.1"/>
</dbReference>
<evidence type="ECO:0000256" key="4">
    <source>
        <dbReference type="ARBA" id="ARBA00022576"/>
    </source>
</evidence>
<reference evidence="7 8" key="1">
    <citation type="submission" date="2015-09" db="EMBL/GenBank/DDBJ databases">
        <authorList>
            <person name="Jackson K.R."/>
            <person name="Lunt B.L."/>
            <person name="Fisher J.N.B."/>
            <person name="Gardner A.V."/>
            <person name="Bailey M.E."/>
            <person name="Deus L.M."/>
            <person name="Earl A.S."/>
            <person name="Gibby P.D."/>
            <person name="Hartmann K.A."/>
            <person name="Liu J.E."/>
            <person name="Manci A.M."/>
            <person name="Nielsen D.A."/>
            <person name="Solomon M.B."/>
            <person name="Breakwell D.P."/>
            <person name="Burnett S.H."/>
            <person name="Grose J.H."/>
        </authorList>
    </citation>
    <scope>NUCLEOTIDE SEQUENCE [LARGE SCALE GENOMIC DNA]</scope>
    <source>
        <strain evidence="7 8">16</strain>
    </source>
</reference>
<comment type="catalytic activity">
    <reaction evidence="1">
        <text>D-fructose 6-phosphate + L-glutamine = D-glucosamine 6-phosphate + L-glutamate</text>
        <dbReference type="Rhea" id="RHEA:13237"/>
        <dbReference type="ChEBI" id="CHEBI:29985"/>
        <dbReference type="ChEBI" id="CHEBI:58359"/>
        <dbReference type="ChEBI" id="CHEBI:58725"/>
        <dbReference type="ChEBI" id="CHEBI:61527"/>
        <dbReference type="EC" id="2.6.1.16"/>
    </reaction>
</comment>
<dbReference type="PANTHER" id="PTHR10937">
    <property type="entry name" value="GLUCOSAMINE--FRUCTOSE-6-PHOSPHATE AMINOTRANSFERASE, ISOMERIZING"/>
    <property type="match status" value="1"/>
</dbReference>
<feature type="domain" description="SIS" evidence="6">
    <location>
        <begin position="183"/>
        <end position="328"/>
    </location>
</feature>
<dbReference type="InterPro" id="IPR046348">
    <property type="entry name" value="SIS_dom_sf"/>
</dbReference>
<dbReference type="GO" id="GO:0097367">
    <property type="term" value="F:carbohydrate derivative binding"/>
    <property type="evidence" value="ECO:0007669"/>
    <property type="project" value="InterPro"/>
</dbReference>